<organism evidence="2 3">
    <name type="scientific">Streptomyces camponoticapitis</name>
    <dbReference type="NCBI Taxonomy" id="1616125"/>
    <lineage>
        <taxon>Bacteria</taxon>
        <taxon>Bacillati</taxon>
        <taxon>Actinomycetota</taxon>
        <taxon>Actinomycetes</taxon>
        <taxon>Kitasatosporales</taxon>
        <taxon>Streptomycetaceae</taxon>
        <taxon>Streptomyces</taxon>
    </lineage>
</organism>
<feature type="region of interest" description="Disordered" evidence="1">
    <location>
        <begin position="113"/>
        <end position="148"/>
    </location>
</feature>
<evidence type="ECO:0000313" key="2">
    <source>
        <dbReference type="EMBL" id="GGJ80601.1"/>
    </source>
</evidence>
<dbReference type="RefSeq" id="WP_189106080.1">
    <property type="nucleotide sequence ID" value="NZ_BMMV01000003.1"/>
</dbReference>
<sequence>MRLAEHTVVSAAYALADRTLTRALIPRIREETLALLGSGAPVPPTLLDEVLASLDPEPRGVLLSAARYHGDVFRRLAALGDPASAVHLYGVRDGDRTAAERAAVWEGAAATAARPANTVPRPNRLSTPGPYARKDLTKASGGSGGEGTLPWSTLVGVDEYRLAELLRSGIPSGAFPADRVLREIGPARRVLCGLPHGHEGVRAALGAQVARLGSDFAPWRALFVLLPRFSGSVTELVDAALAEVPKHQGRPWPKPMAPEFPSRRQQGGRAAWLHLYDAADHGTRCALGAHMDLRAIQQLLLWHSPSPELRAHIVRSRGASVLAGIASDWGTPAEVIEELIPYNDPDVNAALFLHTELTPAQRRHILSGRRWQDGRSVDTPTADRLPLTESLVDGVRESARRTWLLACCDSGDPLLYRILLGSPRAKVHTPALELHMLLRLWERHGPGAVRELLDETDFPGRRQQARHPLSPSTVEAGRTALEADGPAPLRAAYERAAGPAGRADFLCDKGAGTERDDLEKAVDLFAEEIGPGPLPWAELEAMHGAKPLHDRILVRLAALDGCPAALAEASALAALRLSHPHYRPRRAGKPPTASEMLAKYPLQLDKGGCRWLEKAHHLGQITLPEVVRSGFPAQVAVAFLSRALVPADTSGTTADADTRTGTEEIREARREVAALAAEHLSDDPEGWALALRLIPEFEGTLPDLLLASGAVVS</sequence>
<feature type="compositionally biased region" description="Low complexity" evidence="1">
    <location>
        <begin position="113"/>
        <end position="124"/>
    </location>
</feature>
<name>A0ABQ2E1J4_9ACTN</name>
<gene>
    <name evidence="2" type="ORF">GCM10011583_10150</name>
</gene>
<dbReference type="EMBL" id="BMMV01000003">
    <property type="protein sequence ID" value="GGJ80601.1"/>
    <property type="molecule type" value="Genomic_DNA"/>
</dbReference>
<protein>
    <recommendedName>
        <fullName evidence="4">Secreted protein</fullName>
    </recommendedName>
</protein>
<dbReference type="Proteomes" id="UP000660265">
    <property type="component" value="Unassembled WGS sequence"/>
</dbReference>
<comment type="caution">
    <text evidence="2">The sequence shown here is derived from an EMBL/GenBank/DDBJ whole genome shotgun (WGS) entry which is preliminary data.</text>
</comment>
<proteinExistence type="predicted"/>
<reference evidence="3" key="1">
    <citation type="journal article" date="2019" name="Int. J. Syst. Evol. Microbiol.">
        <title>The Global Catalogue of Microorganisms (GCM) 10K type strain sequencing project: providing services to taxonomists for standard genome sequencing and annotation.</title>
        <authorList>
            <consortium name="The Broad Institute Genomics Platform"/>
            <consortium name="The Broad Institute Genome Sequencing Center for Infectious Disease"/>
            <person name="Wu L."/>
            <person name="Ma J."/>
        </authorList>
    </citation>
    <scope>NUCLEOTIDE SEQUENCE [LARGE SCALE GENOMIC DNA]</scope>
    <source>
        <strain evidence="3">CGMCC 4.7275</strain>
    </source>
</reference>
<keyword evidence="3" id="KW-1185">Reference proteome</keyword>
<accession>A0ABQ2E1J4</accession>
<evidence type="ECO:0000313" key="3">
    <source>
        <dbReference type="Proteomes" id="UP000660265"/>
    </source>
</evidence>
<evidence type="ECO:0008006" key="4">
    <source>
        <dbReference type="Google" id="ProtNLM"/>
    </source>
</evidence>
<evidence type="ECO:0000256" key="1">
    <source>
        <dbReference type="SAM" id="MobiDB-lite"/>
    </source>
</evidence>